<dbReference type="GO" id="GO:0005576">
    <property type="term" value="C:extracellular region"/>
    <property type="evidence" value="ECO:0007669"/>
    <property type="project" value="TreeGrafter"/>
</dbReference>
<evidence type="ECO:0000313" key="6">
    <source>
        <dbReference type="EMBL" id="CAH1236139.1"/>
    </source>
</evidence>
<feature type="active site" evidence="3">
    <location>
        <position position="129"/>
    </location>
</feature>
<dbReference type="InterPro" id="IPR036430">
    <property type="entry name" value="RNase_T2-like_sf"/>
</dbReference>
<sequence length="285" mass="32895">MHLNFQILVLSLVVYSENIRAAQLPEIYGVTPTPYHDWDYILFSQRWAITSCTEWEEAKSGNTCTFPPDRTQWIVHGMWPTKNGTEGPLYCPSAIHFDPDLLDPMLDALKAQWTNVEANTKLYSFWKHEWDKHGTCSVDLPALNSIPNFFKKGLELNKQFNIADMLLQSQITPGTTGYTVDEIVNAIKAVTKHQPTVQCVVESHTKLSMISEIRICLDKSFEVIDCVSAITNCSKKKPIMYLDSVPNDAQSQIDYIDEYSEERFRESAYYMEFYKLVKFLIWFSM</sequence>
<accession>A0A9P0E0K4</accession>
<dbReference type="OrthoDB" id="435754at2759"/>
<protein>
    <submittedName>
        <fullName evidence="6">Uncharacterized protein</fullName>
    </submittedName>
</protein>
<dbReference type="InterPro" id="IPR001568">
    <property type="entry name" value="RNase_T2-like"/>
</dbReference>
<dbReference type="CDD" id="cd01061">
    <property type="entry name" value="RNase_T2_euk"/>
    <property type="match status" value="1"/>
</dbReference>
<reference evidence="6" key="1">
    <citation type="submission" date="2022-01" db="EMBL/GenBank/DDBJ databases">
        <authorList>
            <person name="King R."/>
        </authorList>
    </citation>
    <scope>NUCLEOTIDE SEQUENCE</scope>
</reference>
<evidence type="ECO:0000256" key="3">
    <source>
        <dbReference type="PIRSR" id="PIRSR633697-1"/>
    </source>
</evidence>
<dbReference type="GO" id="GO:0006401">
    <property type="term" value="P:RNA catabolic process"/>
    <property type="evidence" value="ECO:0007669"/>
    <property type="project" value="TreeGrafter"/>
</dbReference>
<organism evidence="6 7">
    <name type="scientific">Diabrotica balteata</name>
    <name type="common">Banded cucumber beetle</name>
    <dbReference type="NCBI Taxonomy" id="107213"/>
    <lineage>
        <taxon>Eukaryota</taxon>
        <taxon>Metazoa</taxon>
        <taxon>Ecdysozoa</taxon>
        <taxon>Arthropoda</taxon>
        <taxon>Hexapoda</taxon>
        <taxon>Insecta</taxon>
        <taxon>Pterygota</taxon>
        <taxon>Neoptera</taxon>
        <taxon>Endopterygota</taxon>
        <taxon>Coleoptera</taxon>
        <taxon>Polyphaga</taxon>
        <taxon>Cucujiformia</taxon>
        <taxon>Chrysomeloidea</taxon>
        <taxon>Chrysomelidae</taxon>
        <taxon>Galerucinae</taxon>
        <taxon>Diabroticina</taxon>
        <taxon>Diabroticites</taxon>
        <taxon>Diabrotica</taxon>
    </lineage>
</organism>
<dbReference type="InterPro" id="IPR033130">
    <property type="entry name" value="RNase_T2_His_AS_2"/>
</dbReference>
<evidence type="ECO:0000256" key="5">
    <source>
        <dbReference type="SAM" id="SignalP"/>
    </source>
</evidence>
<evidence type="ECO:0000256" key="4">
    <source>
        <dbReference type="RuleBase" id="RU004328"/>
    </source>
</evidence>
<dbReference type="PROSITE" id="PS00531">
    <property type="entry name" value="RNASE_T2_2"/>
    <property type="match status" value="1"/>
</dbReference>
<dbReference type="Pfam" id="PF00445">
    <property type="entry name" value="Ribonuclease_T2"/>
    <property type="match status" value="1"/>
</dbReference>
<dbReference type="Proteomes" id="UP001153709">
    <property type="component" value="Chromosome 1"/>
</dbReference>
<dbReference type="EMBL" id="OU898276">
    <property type="protein sequence ID" value="CAH1236139.1"/>
    <property type="molecule type" value="Genomic_DNA"/>
</dbReference>
<dbReference type="PANTHER" id="PTHR11240:SF22">
    <property type="entry name" value="RIBONUCLEASE T2"/>
    <property type="match status" value="1"/>
</dbReference>
<keyword evidence="5" id="KW-0732">Signal</keyword>
<name>A0A9P0E0K4_DIABA</name>
<feature type="chain" id="PRO_5040310815" evidence="5">
    <location>
        <begin position="22"/>
        <end position="285"/>
    </location>
</feature>
<evidence type="ECO:0000313" key="7">
    <source>
        <dbReference type="Proteomes" id="UP001153709"/>
    </source>
</evidence>
<feature type="signal peptide" evidence="5">
    <location>
        <begin position="1"/>
        <end position="21"/>
    </location>
</feature>
<dbReference type="GO" id="GO:0003723">
    <property type="term" value="F:RNA binding"/>
    <property type="evidence" value="ECO:0007669"/>
    <property type="project" value="InterPro"/>
</dbReference>
<feature type="active site" evidence="3">
    <location>
        <position position="76"/>
    </location>
</feature>
<gene>
    <name evidence="6" type="ORF">DIABBA_LOCUS883</name>
</gene>
<comment type="similarity">
    <text evidence="1 4">Belongs to the RNase T2 family.</text>
</comment>
<keyword evidence="2" id="KW-1015">Disulfide bond</keyword>
<feature type="active site" evidence="3">
    <location>
        <position position="133"/>
    </location>
</feature>
<evidence type="ECO:0000256" key="2">
    <source>
        <dbReference type="ARBA" id="ARBA00023157"/>
    </source>
</evidence>
<dbReference type="Gene3D" id="3.90.730.10">
    <property type="entry name" value="Ribonuclease T2-like"/>
    <property type="match status" value="1"/>
</dbReference>
<evidence type="ECO:0000256" key="1">
    <source>
        <dbReference type="ARBA" id="ARBA00007469"/>
    </source>
</evidence>
<dbReference type="AlphaFoldDB" id="A0A9P0E0K4"/>
<dbReference type="PANTHER" id="PTHR11240">
    <property type="entry name" value="RIBONUCLEASE T2"/>
    <property type="match status" value="1"/>
</dbReference>
<keyword evidence="7" id="KW-1185">Reference proteome</keyword>
<proteinExistence type="inferred from homology"/>
<dbReference type="SUPFAM" id="SSF55895">
    <property type="entry name" value="Ribonuclease Rh-like"/>
    <property type="match status" value="1"/>
</dbReference>
<dbReference type="InterPro" id="IPR033697">
    <property type="entry name" value="Ribonuclease_T2_eukaryotic"/>
</dbReference>
<dbReference type="GO" id="GO:0033897">
    <property type="term" value="F:ribonuclease T2 activity"/>
    <property type="evidence" value="ECO:0007669"/>
    <property type="project" value="InterPro"/>
</dbReference>